<evidence type="ECO:0000313" key="2">
    <source>
        <dbReference type="Proteomes" id="UP000019486"/>
    </source>
</evidence>
<gene>
    <name evidence="1" type="ORF">N825_07300</name>
</gene>
<sequence>METTRMFLQFLENRDRQLLDLMRTMVVKEQSAEREVQSQSQEQITGQLDRLGKAVSELTQVIGANQPRFPRSVS</sequence>
<comment type="caution">
    <text evidence="1">The sequence shown here is derived from an EMBL/GenBank/DDBJ whole genome shotgun (WGS) entry which is preliminary data.</text>
</comment>
<evidence type="ECO:0000313" key="1">
    <source>
        <dbReference type="EMBL" id="EWY39277.1"/>
    </source>
</evidence>
<dbReference type="EMBL" id="AVFL01000013">
    <property type="protein sequence ID" value="EWY39277.1"/>
    <property type="molecule type" value="Genomic_DNA"/>
</dbReference>
<dbReference type="STRING" id="1385369.N825_07300"/>
<proteinExistence type="predicted"/>
<reference evidence="1 2" key="1">
    <citation type="submission" date="2013-08" db="EMBL/GenBank/DDBJ databases">
        <title>The genome sequence of Skermanella stibiiresistens.</title>
        <authorList>
            <person name="Zhu W."/>
            <person name="Wang G."/>
        </authorList>
    </citation>
    <scope>NUCLEOTIDE SEQUENCE [LARGE SCALE GENOMIC DNA]</scope>
    <source>
        <strain evidence="1 2">SB22</strain>
    </source>
</reference>
<keyword evidence="2" id="KW-1185">Reference proteome</keyword>
<protein>
    <submittedName>
        <fullName evidence="1">Uncharacterized protein</fullName>
    </submittedName>
</protein>
<name>W9H3H9_9PROT</name>
<accession>W9H3H9</accession>
<dbReference type="AlphaFoldDB" id="W9H3H9"/>
<organism evidence="1 2">
    <name type="scientific">Skermanella stibiiresistens SB22</name>
    <dbReference type="NCBI Taxonomy" id="1385369"/>
    <lineage>
        <taxon>Bacteria</taxon>
        <taxon>Pseudomonadati</taxon>
        <taxon>Pseudomonadota</taxon>
        <taxon>Alphaproteobacteria</taxon>
        <taxon>Rhodospirillales</taxon>
        <taxon>Azospirillaceae</taxon>
        <taxon>Skermanella</taxon>
    </lineage>
</organism>
<dbReference type="Proteomes" id="UP000019486">
    <property type="component" value="Unassembled WGS sequence"/>
</dbReference>